<protein>
    <submittedName>
        <fullName evidence="14">Glypican-4</fullName>
    </submittedName>
</protein>
<dbReference type="InterPro" id="IPR001863">
    <property type="entry name" value="Glypican"/>
</dbReference>
<keyword evidence="15" id="KW-1185">Reference proteome</keyword>
<dbReference type="GO" id="GO:0016477">
    <property type="term" value="P:cell migration"/>
    <property type="evidence" value="ECO:0007669"/>
    <property type="project" value="TreeGrafter"/>
</dbReference>
<evidence type="ECO:0000256" key="7">
    <source>
        <dbReference type="ARBA" id="ARBA00023136"/>
    </source>
</evidence>
<proteinExistence type="inferred from homology"/>
<evidence type="ECO:0000256" key="5">
    <source>
        <dbReference type="ARBA" id="ARBA00022729"/>
    </source>
</evidence>
<keyword evidence="9" id="KW-0357">Heparan sulfate</keyword>
<feature type="compositionally biased region" description="Acidic residues" evidence="12">
    <location>
        <begin position="437"/>
        <end position="447"/>
    </location>
</feature>
<dbReference type="GO" id="GO:0005576">
    <property type="term" value="C:extracellular region"/>
    <property type="evidence" value="ECO:0007669"/>
    <property type="project" value="TreeGrafter"/>
</dbReference>
<keyword evidence="8" id="KW-0325">Glycoprotein</keyword>
<evidence type="ECO:0000256" key="11">
    <source>
        <dbReference type="RuleBase" id="RU003518"/>
    </source>
</evidence>
<feature type="region of interest" description="Disordered" evidence="12">
    <location>
        <begin position="480"/>
        <end position="535"/>
    </location>
</feature>
<evidence type="ECO:0000256" key="2">
    <source>
        <dbReference type="ARBA" id="ARBA00010260"/>
    </source>
</evidence>
<comment type="subcellular location">
    <subcellularLocation>
        <location evidence="1">Cell membrane</location>
        <topology evidence="1">Lipid-anchor</topology>
        <topology evidence="1">GPI-anchor</topology>
    </subcellularLocation>
</comment>
<dbReference type="OrthoDB" id="10010764at2759"/>
<keyword evidence="6" id="KW-0654">Proteoglycan</keyword>
<dbReference type="GO" id="GO:0009986">
    <property type="term" value="C:cell surface"/>
    <property type="evidence" value="ECO:0007669"/>
    <property type="project" value="TreeGrafter"/>
</dbReference>
<feature type="compositionally biased region" description="Acidic residues" evidence="12">
    <location>
        <begin position="512"/>
        <end position="522"/>
    </location>
</feature>
<dbReference type="PANTHER" id="PTHR10822:SF30">
    <property type="entry name" value="DALLY-LIKE, ISOFORM A"/>
    <property type="match status" value="1"/>
</dbReference>
<evidence type="ECO:0000256" key="13">
    <source>
        <dbReference type="SAM" id="SignalP"/>
    </source>
</evidence>
<keyword evidence="3" id="KW-1003">Cell membrane</keyword>
<evidence type="ECO:0000256" key="8">
    <source>
        <dbReference type="ARBA" id="ARBA00023180"/>
    </source>
</evidence>
<keyword evidence="7" id="KW-0472">Membrane</keyword>
<dbReference type="EMBL" id="MU827792">
    <property type="protein sequence ID" value="KAJ7330677.1"/>
    <property type="molecule type" value="Genomic_DNA"/>
</dbReference>
<dbReference type="GO" id="GO:0009966">
    <property type="term" value="P:regulation of signal transduction"/>
    <property type="evidence" value="ECO:0007669"/>
    <property type="project" value="InterPro"/>
</dbReference>
<evidence type="ECO:0000256" key="10">
    <source>
        <dbReference type="ARBA" id="ARBA00023288"/>
    </source>
</evidence>
<evidence type="ECO:0000256" key="1">
    <source>
        <dbReference type="ARBA" id="ARBA00004609"/>
    </source>
</evidence>
<dbReference type="GO" id="GO:1905475">
    <property type="term" value="P:regulation of protein localization to membrane"/>
    <property type="evidence" value="ECO:0007669"/>
    <property type="project" value="TreeGrafter"/>
</dbReference>
<evidence type="ECO:0000256" key="12">
    <source>
        <dbReference type="SAM" id="MobiDB-lite"/>
    </source>
</evidence>
<feature type="region of interest" description="Disordered" evidence="12">
    <location>
        <begin position="426"/>
        <end position="449"/>
    </location>
</feature>
<keyword evidence="4" id="KW-0336">GPI-anchor</keyword>
<reference evidence="14" key="1">
    <citation type="submission" date="2023-01" db="EMBL/GenBank/DDBJ databases">
        <title>Genome assembly of the deep-sea coral Lophelia pertusa.</title>
        <authorList>
            <person name="Herrera S."/>
            <person name="Cordes E."/>
        </authorList>
    </citation>
    <scope>NUCLEOTIDE SEQUENCE</scope>
    <source>
        <strain evidence="14">USNM1676648</strain>
        <tissue evidence="14">Polyp</tissue>
    </source>
</reference>
<evidence type="ECO:0000256" key="9">
    <source>
        <dbReference type="ARBA" id="ARBA00023207"/>
    </source>
</evidence>
<sequence>MASFYGFLVLLAYVSSGFGQDNDKQPSCLTVKSAYRSKRLTETDVPQAAVDGVDLRVCPKDSGKQCCSQRMEDRFAVLASGDFDKAVSSKVGEVRALFNEQAKTFDDHFLQLIKKSQQELHSMFEKIYGNHYLQNTKIFMDLFVDLTNYYNGATKSDVTNIMNEFFTNLMRRMFQIMNDQYQFGSSYLDCVSKQMENLEPFGDVPQKLTPQVRKVMIHARTFAQALHEGRDVIHMLENAISSSKECKNRLIKLKYCSWCKAMTSLKPCFKFCTDVHKGCLADVAKVNAQWQTYMEALNAILEKQTGSTNIQDVMTQLHLKISFAIMNFQSAEKMKEVREKVFQAKECGNPGRTKRSTDDFDFTLEGNSRQRRDDAALARTSSQVTLDKLSTNFKAKMKVADNFWIVLPESVCGDISVKDKNSDCWNGVGKGSYTSPDDGDNDVEDDPTPTATRAIEKLKDIVDQLEAAINGDEIINVISGDGSASGESGSGESGDGGNVIPEITDEPPTSENDIDENEDDENVQGGGVGQPKAGLKKNSASRHVMGAWLLCSAIWVLRFALIA</sequence>
<comment type="similarity">
    <text evidence="2 11">Belongs to the glypican family.</text>
</comment>
<dbReference type="PANTHER" id="PTHR10822">
    <property type="entry name" value="GLYPICAN"/>
    <property type="match status" value="1"/>
</dbReference>
<dbReference type="GO" id="GO:0005886">
    <property type="term" value="C:plasma membrane"/>
    <property type="evidence" value="ECO:0007669"/>
    <property type="project" value="UniProtKB-SubCell"/>
</dbReference>
<accession>A0A9W9YE62</accession>
<evidence type="ECO:0000256" key="3">
    <source>
        <dbReference type="ARBA" id="ARBA00022475"/>
    </source>
</evidence>
<feature type="chain" id="PRO_5040946236" evidence="13">
    <location>
        <begin position="20"/>
        <end position="563"/>
    </location>
</feature>
<evidence type="ECO:0000313" key="15">
    <source>
        <dbReference type="Proteomes" id="UP001163046"/>
    </source>
</evidence>
<evidence type="ECO:0000313" key="14">
    <source>
        <dbReference type="EMBL" id="KAJ7330677.1"/>
    </source>
</evidence>
<name>A0A9W9YE62_9CNID</name>
<feature type="compositionally biased region" description="Gly residues" evidence="12">
    <location>
        <begin position="488"/>
        <end position="497"/>
    </location>
</feature>
<keyword evidence="10" id="KW-0449">Lipoprotein</keyword>
<organism evidence="14 15">
    <name type="scientific">Desmophyllum pertusum</name>
    <dbReference type="NCBI Taxonomy" id="174260"/>
    <lineage>
        <taxon>Eukaryota</taxon>
        <taxon>Metazoa</taxon>
        <taxon>Cnidaria</taxon>
        <taxon>Anthozoa</taxon>
        <taxon>Hexacorallia</taxon>
        <taxon>Scleractinia</taxon>
        <taxon>Caryophylliina</taxon>
        <taxon>Caryophylliidae</taxon>
        <taxon>Desmophyllum</taxon>
    </lineage>
</organism>
<keyword evidence="5 13" id="KW-0732">Signal</keyword>
<dbReference type="GO" id="GO:0098552">
    <property type="term" value="C:side of membrane"/>
    <property type="evidence" value="ECO:0007669"/>
    <property type="project" value="UniProtKB-KW"/>
</dbReference>
<comment type="caution">
    <text evidence="14">The sequence shown here is derived from an EMBL/GenBank/DDBJ whole genome shotgun (WGS) entry which is preliminary data.</text>
</comment>
<dbReference type="Proteomes" id="UP001163046">
    <property type="component" value="Unassembled WGS sequence"/>
</dbReference>
<evidence type="ECO:0000256" key="4">
    <source>
        <dbReference type="ARBA" id="ARBA00022622"/>
    </source>
</evidence>
<feature type="signal peptide" evidence="13">
    <location>
        <begin position="1"/>
        <end position="19"/>
    </location>
</feature>
<dbReference type="GO" id="GO:0045202">
    <property type="term" value="C:synapse"/>
    <property type="evidence" value="ECO:0007669"/>
    <property type="project" value="TreeGrafter"/>
</dbReference>
<gene>
    <name evidence="14" type="primary">GPC4</name>
    <name evidence="14" type="ORF">OS493_022292</name>
</gene>
<dbReference type="AlphaFoldDB" id="A0A9W9YE62"/>
<dbReference type="Pfam" id="PF01153">
    <property type="entry name" value="Glypican"/>
    <property type="match status" value="1"/>
</dbReference>
<evidence type="ECO:0000256" key="6">
    <source>
        <dbReference type="ARBA" id="ARBA00022974"/>
    </source>
</evidence>